<feature type="transmembrane region" description="Helical" evidence="1">
    <location>
        <begin position="292"/>
        <end position="310"/>
    </location>
</feature>
<proteinExistence type="predicted"/>
<accession>A0A1F7RSH7</accession>
<keyword evidence="1" id="KW-0812">Transmembrane</keyword>
<dbReference type="CDD" id="cd15482">
    <property type="entry name" value="Sialidase_non-viral"/>
    <property type="match status" value="1"/>
</dbReference>
<evidence type="ECO:0000313" key="2">
    <source>
        <dbReference type="EMBL" id="OGL44310.1"/>
    </source>
</evidence>
<comment type="caution">
    <text evidence="2">The sequence shown here is derived from an EMBL/GenBank/DDBJ whole genome shotgun (WGS) entry which is preliminary data.</text>
</comment>
<keyword evidence="1" id="KW-1133">Transmembrane helix</keyword>
<evidence type="ECO:0008006" key="4">
    <source>
        <dbReference type="Google" id="ProtNLM"/>
    </source>
</evidence>
<dbReference type="InterPro" id="IPR036278">
    <property type="entry name" value="Sialidase_sf"/>
</dbReference>
<gene>
    <name evidence="2" type="ORF">A2161_22560</name>
</gene>
<name>A0A1F7RSH7_9BACT</name>
<dbReference type="SUPFAM" id="SSF50939">
    <property type="entry name" value="Sialidases"/>
    <property type="match status" value="1"/>
</dbReference>
<reference evidence="2 3" key="1">
    <citation type="journal article" date="2016" name="Nat. Commun.">
        <title>Thousands of microbial genomes shed light on interconnected biogeochemical processes in an aquifer system.</title>
        <authorList>
            <person name="Anantharaman K."/>
            <person name="Brown C.T."/>
            <person name="Hug L.A."/>
            <person name="Sharon I."/>
            <person name="Castelle C.J."/>
            <person name="Probst A.J."/>
            <person name="Thomas B.C."/>
            <person name="Singh A."/>
            <person name="Wilkins M.J."/>
            <person name="Karaoz U."/>
            <person name="Brodie E.L."/>
            <person name="Williams K.H."/>
            <person name="Hubbard S.S."/>
            <person name="Banfield J.F."/>
        </authorList>
    </citation>
    <scope>NUCLEOTIDE SEQUENCE [LARGE SCALE GENOMIC DNA]</scope>
</reference>
<dbReference type="AlphaFoldDB" id="A0A1F7RSH7"/>
<evidence type="ECO:0000256" key="1">
    <source>
        <dbReference type="SAM" id="Phobius"/>
    </source>
</evidence>
<protein>
    <recommendedName>
        <fullName evidence="4">Sialidase domain-containing protein</fullName>
    </recommendedName>
</protein>
<dbReference type="Gene3D" id="2.120.10.10">
    <property type="match status" value="2"/>
</dbReference>
<organism evidence="2 3">
    <name type="scientific">Candidatus Schekmanbacteria bacterium RBG_13_48_7</name>
    <dbReference type="NCBI Taxonomy" id="1817878"/>
    <lineage>
        <taxon>Bacteria</taxon>
        <taxon>Candidatus Schekmaniibacteriota</taxon>
    </lineage>
</organism>
<evidence type="ECO:0000313" key="3">
    <source>
        <dbReference type="Proteomes" id="UP000179266"/>
    </source>
</evidence>
<dbReference type="EMBL" id="MGDD01000230">
    <property type="protein sequence ID" value="OGL44310.1"/>
    <property type="molecule type" value="Genomic_DNA"/>
</dbReference>
<keyword evidence="1" id="KW-0472">Membrane</keyword>
<dbReference type="Proteomes" id="UP000179266">
    <property type="component" value="Unassembled WGS sequence"/>
</dbReference>
<sequence>MIDGVSGVFEDKELIACDRTGSSFRNNLYVVWARFYSMNIMLCRSTDNGSTWSSPIRVDDSGCYQWPVCAVGSNGEVYVSWVNYSGIAFDRSSDGGSTFGADILVSRTGVFGSLNGGIDVFSYPAIDVDISSGPHRGSIYMAFMDWATFDTDIYFTKSSDRGNSWSSPVRINDDPVGNHCDQFHPWLFVDNNGEITVIWLDRRNDPANMLMDCYMTRSTDGGLTWCPNKRLTSVSSNPTAGSKAGLLGEYIGLSGTAGRVNPLWTDTREGNQDAYTSVINLDASDIKIFCKIGYALLIFIISLSCTVAILKI</sequence>